<dbReference type="AlphaFoldDB" id="A0A559LIS5"/>
<proteinExistence type="predicted"/>
<organism evidence="1 2">
    <name type="scientific">Fusarium oxysporum f. sp. cubense</name>
    <dbReference type="NCBI Taxonomy" id="61366"/>
    <lineage>
        <taxon>Eukaryota</taxon>
        <taxon>Fungi</taxon>
        <taxon>Dikarya</taxon>
        <taxon>Ascomycota</taxon>
        <taxon>Pezizomycotina</taxon>
        <taxon>Sordariomycetes</taxon>
        <taxon>Hypocreomycetidae</taxon>
        <taxon>Hypocreales</taxon>
        <taxon>Nectriaceae</taxon>
        <taxon>Fusarium</taxon>
        <taxon>Fusarium oxysporum species complex</taxon>
    </lineage>
</organism>
<reference evidence="1 2" key="1">
    <citation type="journal article" date="2019" name="Microbiol. Resour. Announc.">
        <title>High-quality draft genome sequence of Fusarium oxysporum f. sp. cubense strain 160527, a causal agent of Panama disease.</title>
        <authorList>
            <person name="Asai S."/>
            <person name="Ayukawa Y."/>
            <person name="Gan P."/>
            <person name="Masuda S."/>
            <person name="Komatsu K."/>
            <person name="Shirasu K."/>
            <person name="Arie T."/>
        </authorList>
    </citation>
    <scope>NUCLEOTIDE SEQUENCE [LARGE SCALE GENOMIC DNA]</scope>
    <source>
        <strain evidence="1 2">160527</strain>
    </source>
</reference>
<dbReference type="SUPFAM" id="SSF49482">
    <property type="entry name" value="Aromatic compound dioxygenase"/>
    <property type="match status" value="1"/>
</dbReference>
<dbReference type="PANTHER" id="PTHR34315">
    <property type="match status" value="1"/>
</dbReference>
<dbReference type="GO" id="GO:0016702">
    <property type="term" value="F:oxidoreductase activity, acting on single donors with incorporation of molecular oxygen, incorporation of two atoms of oxygen"/>
    <property type="evidence" value="ECO:0007669"/>
    <property type="project" value="InterPro"/>
</dbReference>
<dbReference type="Proteomes" id="UP000320707">
    <property type="component" value="Unassembled WGS sequence"/>
</dbReference>
<sequence length="184" mass="20354">MASRRGEKINKERKKRNIDEKGVFCCYRFRDNTAEKCAYLVHQNATLLPNNTLQLNAGNISHVGQIFFDQDLINLVDTVEPYSSNTNEMVENMDDGVFYVEADGMDPVARYTFIGDTVSEGLMAWTVFGIDTDANNNDVVQAASYYGEDGGEANAEYNFTKLGAIEQVPSSFSGLTTVTTTVSV</sequence>
<dbReference type="GO" id="GO:0005506">
    <property type="term" value="F:iron ion binding"/>
    <property type="evidence" value="ECO:0007669"/>
    <property type="project" value="InterPro"/>
</dbReference>
<dbReference type="PANTHER" id="PTHR34315:SF1">
    <property type="entry name" value="INTRADIOL RING-CLEAVAGE DIOXYGENASES DOMAIN-CONTAINING PROTEIN-RELATED"/>
    <property type="match status" value="1"/>
</dbReference>
<protein>
    <submittedName>
        <fullName evidence="1">Uncharacterized protein</fullName>
    </submittedName>
</protein>
<dbReference type="EMBL" id="SRMI01000003">
    <property type="protein sequence ID" value="TVY74178.1"/>
    <property type="molecule type" value="Genomic_DNA"/>
</dbReference>
<evidence type="ECO:0000313" key="2">
    <source>
        <dbReference type="Proteomes" id="UP000320707"/>
    </source>
</evidence>
<accession>A0A559LIS5</accession>
<evidence type="ECO:0000313" key="1">
    <source>
        <dbReference type="EMBL" id="TVY74178.1"/>
    </source>
</evidence>
<dbReference type="InterPro" id="IPR015889">
    <property type="entry name" value="Intradiol_dOase_core"/>
</dbReference>
<name>A0A559LIS5_FUSOC</name>
<gene>
    <name evidence="1" type="ORF">Focb16_v005349</name>
</gene>
<comment type="caution">
    <text evidence="1">The sequence shown here is derived from an EMBL/GenBank/DDBJ whole genome shotgun (WGS) entry which is preliminary data.</text>
</comment>